<dbReference type="STRING" id="1121321.SAMN04488530_11119"/>
<dbReference type="EMBL" id="FQWX01000011">
    <property type="protein sequence ID" value="SHG90889.1"/>
    <property type="molecule type" value="Genomic_DNA"/>
</dbReference>
<accession>A0A1M5NNW3</accession>
<sequence length="179" mass="20887">MKKYCYWSVFNVNYSVSYQLVKSNIWGDIMECIVNDTINFLSKTFPKIYSSLYLNYLKKYSANYDVNKTQLRALMFIKNNGSISMTDLCSKLNIEKGSLTSMVDDLTEKGYVVRERDLGDRRKYLINITESGVKIASDFIEKLNVELEEKLFSLDEEDQGKYTQAINTLQYILSKEQFN</sequence>
<dbReference type="Proteomes" id="UP000243255">
    <property type="component" value="Unassembled WGS sequence"/>
</dbReference>
<proteinExistence type="predicted"/>
<evidence type="ECO:0000313" key="5">
    <source>
        <dbReference type="EMBL" id="SHG90889.1"/>
    </source>
</evidence>
<organism evidence="5 6">
    <name type="scientific">Asaccharospora irregularis DSM 2635</name>
    <dbReference type="NCBI Taxonomy" id="1121321"/>
    <lineage>
        <taxon>Bacteria</taxon>
        <taxon>Bacillati</taxon>
        <taxon>Bacillota</taxon>
        <taxon>Clostridia</taxon>
        <taxon>Peptostreptococcales</taxon>
        <taxon>Peptostreptococcaceae</taxon>
        <taxon>Asaccharospora</taxon>
    </lineage>
</organism>
<dbReference type="Pfam" id="PF12802">
    <property type="entry name" value="MarR_2"/>
    <property type="match status" value="1"/>
</dbReference>
<dbReference type="PANTHER" id="PTHR42756">
    <property type="entry name" value="TRANSCRIPTIONAL REGULATOR, MARR"/>
    <property type="match status" value="1"/>
</dbReference>
<keyword evidence="6" id="KW-1185">Reference proteome</keyword>
<dbReference type="PRINTS" id="PR00598">
    <property type="entry name" value="HTHMARR"/>
</dbReference>
<evidence type="ECO:0000259" key="4">
    <source>
        <dbReference type="PROSITE" id="PS50995"/>
    </source>
</evidence>
<dbReference type="AlphaFoldDB" id="A0A1M5NNW3"/>
<protein>
    <submittedName>
        <fullName evidence="5">DNA-binding transcriptional regulator, MarR family</fullName>
    </submittedName>
</protein>
<dbReference type="InterPro" id="IPR000835">
    <property type="entry name" value="HTH_MarR-typ"/>
</dbReference>
<dbReference type="InterPro" id="IPR036390">
    <property type="entry name" value="WH_DNA-bd_sf"/>
</dbReference>
<name>A0A1M5NNW3_9FIRM</name>
<keyword evidence="2 5" id="KW-0238">DNA-binding</keyword>
<dbReference type="PROSITE" id="PS50995">
    <property type="entry name" value="HTH_MARR_2"/>
    <property type="match status" value="1"/>
</dbReference>
<dbReference type="PANTHER" id="PTHR42756:SF1">
    <property type="entry name" value="TRANSCRIPTIONAL REPRESSOR OF EMRAB OPERON"/>
    <property type="match status" value="1"/>
</dbReference>
<dbReference type="InterPro" id="IPR036388">
    <property type="entry name" value="WH-like_DNA-bd_sf"/>
</dbReference>
<keyword evidence="1" id="KW-0805">Transcription regulation</keyword>
<dbReference type="SMART" id="SM00347">
    <property type="entry name" value="HTH_MARR"/>
    <property type="match status" value="1"/>
</dbReference>
<gene>
    <name evidence="5" type="ORF">SAMN04488530_11119</name>
</gene>
<evidence type="ECO:0000313" key="6">
    <source>
        <dbReference type="Proteomes" id="UP000243255"/>
    </source>
</evidence>
<feature type="domain" description="HTH marR-type" evidence="4">
    <location>
        <begin position="38"/>
        <end position="174"/>
    </location>
</feature>
<evidence type="ECO:0000256" key="1">
    <source>
        <dbReference type="ARBA" id="ARBA00023015"/>
    </source>
</evidence>
<reference evidence="5" key="1">
    <citation type="submission" date="2016-11" db="EMBL/GenBank/DDBJ databases">
        <authorList>
            <person name="Jaros S."/>
            <person name="Januszkiewicz K."/>
            <person name="Wedrychowicz H."/>
        </authorList>
    </citation>
    <scope>NUCLEOTIDE SEQUENCE [LARGE SCALE GENOMIC DNA]</scope>
    <source>
        <strain evidence="5">DSM 2635</strain>
    </source>
</reference>
<dbReference type="GO" id="GO:0003700">
    <property type="term" value="F:DNA-binding transcription factor activity"/>
    <property type="evidence" value="ECO:0007669"/>
    <property type="project" value="InterPro"/>
</dbReference>
<evidence type="ECO:0000256" key="3">
    <source>
        <dbReference type="ARBA" id="ARBA00023163"/>
    </source>
</evidence>
<dbReference type="SUPFAM" id="SSF46785">
    <property type="entry name" value="Winged helix' DNA-binding domain"/>
    <property type="match status" value="1"/>
</dbReference>
<keyword evidence="3" id="KW-0804">Transcription</keyword>
<dbReference type="Gene3D" id="1.10.10.10">
    <property type="entry name" value="Winged helix-like DNA-binding domain superfamily/Winged helix DNA-binding domain"/>
    <property type="match status" value="1"/>
</dbReference>
<dbReference type="GO" id="GO:0003677">
    <property type="term" value="F:DNA binding"/>
    <property type="evidence" value="ECO:0007669"/>
    <property type="project" value="UniProtKB-KW"/>
</dbReference>
<evidence type="ECO:0000256" key="2">
    <source>
        <dbReference type="ARBA" id="ARBA00023125"/>
    </source>
</evidence>